<reference evidence="2" key="1">
    <citation type="journal article" date="2022" name="Nat. Commun.">
        <title>Chromosome evolution and the genetic basis of agronomically important traits in greater yam.</title>
        <authorList>
            <person name="Bredeson J.V."/>
            <person name="Lyons J.B."/>
            <person name="Oniyinde I.O."/>
            <person name="Okereke N.R."/>
            <person name="Kolade O."/>
            <person name="Nnabue I."/>
            <person name="Nwadili C.O."/>
            <person name="Hribova E."/>
            <person name="Parker M."/>
            <person name="Nwogha J."/>
            <person name="Shu S."/>
            <person name="Carlson J."/>
            <person name="Kariba R."/>
            <person name="Muthemba S."/>
            <person name="Knop K."/>
            <person name="Barton G.J."/>
            <person name="Sherwood A.V."/>
            <person name="Lopez-Montes A."/>
            <person name="Asiedu R."/>
            <person name="Jamnadass R."/>
            <person name="Muchugi A."/>
            <person name="Goodstein D."/>
            <person name="Egesi C.N."/>
            <person name="Featherston J."/>
            <person name="Asfaw A."/>
            <person name="Simpson G.G."/>
            <person name="Dolezel J."/>
            <person name="Hendre P.S."/>
            <person name="Van Deynze A."/>
            <person name="Kumar P.L."/>
            <person name="Obidiegwu J.E."/>
            <person name="Bhattacharjee R."/>
            <person name="Rokhsar D.S."/>
        </authorList>
    </citation>
    <scope>NUCLEOTIDE SEQUENCE [LARGE SCALE GENOMIC DNA]</scope>
    <source>
        <strain evidence="2">cv. TDa95/00328</strain>
    </source>
</reference>
<organism evidence="1 2">
    <name type="scientific">Dioscorea alata</name>
    <name type="common">Purple yam</name>
    <dbReference type="NCBI Taxonomy" id="55571"/>
    <lineage>
        <taxon>Eukaryota</taxon>
        <taxon>Viridiplantae</taxon>
        <taxon>Streptophyta</taxon>
        <taxon>Embryophyta</taxon>
        <taxon>Tracheophyta</taxon>
        <taxon>Spermatophyta</taxon>
        <taxon>Magnoliopsida</taxon>
        <taxon>Liliopsida</taxon>
        <taxon>Dioscoreales</taxon>
        <taxon>Dioscoreaceae</taxon>
        <taxon>Dioscorea</taxon>
    </lineage>
</organism>
<evidence type="ECO:0000313" key="2">
    <source>
        <dbReference type="Proteomes" id="UP000827976"/>
    </source>
</evidence>
<proteinExistence type="predicted"/>
<keyword evidence="2" id="KW-1185">Reference proteome</keyword>
<comment type="caution">
    <text evidence="1">The sequence shown here is derived from an EMBL/GenBank/DDBJ whole genome shotgun (WGS) entry which is preliminary data.</text>
</comment>
<sequence>MDIGDNIAPIPGLMNKTFEGNLVNPVTAVKQLSYKFIQVKGDGSVIPVYEEDVIKSNSKNLSADVQTDQTFVDDAMFFHMEEADCFFAIGDVPCAIDNNVGKVDFNDLETANAHEGKQVQEYVDRTFGGAADEGTTLLLTSDHQDNLPGSTSARNLRPNSPLHYESQREDLSSKCEAQGLGNSLNTVKVSDSAVLELASDHKPMFRDDMSGRGLHDAFKSSFGQDTCVNDKEWLRHRILCGLQNFTDKDGFPGHFETEMPSQESEDSMILIPGNDLAKSVCCSLINTHDTEKLVVGRSVHPEGQLTGDAVVAAFCEVDRAGSGPVTKNTAVCGKRSRHQRFIEETLETDDKCRWRGSEMLSMVNQVVAAVVPRGRRVQRVCPNKNINFIMNDFGGGNKARVRPVDSVSAETSRSESCDDATYYASLDESSDDSIETFNVRKNGSRRKNHRQWTLTEITKLIDGVSKCGVGKWTDIKRLLFANSTYRTSVDLKDKWRNLLRASGVPMRSNKQVKPQKNMNVPIPQSLLRRVKELANIHPYPRERKLDAYEDETSVSQSSKASN</sequence>
<name>A0ACB7UQ30_DIOAL</name>
<dbReference type="Proteomes" id="UP000827976">
    <property type="component" value="Chromosome 14"/>
</dbReference>
<accession>A0ACB7UQ30</accession>
<dbReference type="EMBL" id="CM037024">
    <property type="protein sequence ID" value="KAH7662842.1"/>
    <property type="molecule type" value="Genomic_DNA"/>
</dbReference>
<protein>
    <submittedName>
        <fullName evidence="1">Myb domain-containing protein</fullName>
    </submittedName>
</protein>
<evidence type="ECO:0000313" key="1">
    <source>
        <dbReference type="EMBL" id="KAH7662842.1"/>
    </source>
</evidence>
<gene>
    <name evidence="1" type="ORF">IHE45_14G015200</name>
</gene>